<comment type="caution">
    <text evidence="2">The sequence shown here is derived from an EMBL/GenBank/DDBJ whole genome shotgun (WGS) entry which is preliminary data.</text>
</comment>
<dbReference type="SUPFAM" id="SSF81383">
    <property type="entry name" value="F-box domain"/>
    <property type="match status" value="1"/>
</dbReference>
<sequence length="504" mass="57613">MITLHQRLLFHILNHLSWRDLLTCSQVCKTLERLVNGVPSLRYRIELEATGMTDNEFHPWSPREKLARLRRYEQAWADFFPSKVSKSVIPLSEETGWEWYGGILATTLGDHTVHFFQPGSRTRAIPRKSWILDFALSVGTMHMDTYQELIILTFFEEERNFLHLIDIHTGRKHPLANMVKIPLPAPLHATYDIQTWGHKVAMLIRWLDGNTRRSRIAVWDWQLGIPIIMHESEFDRDETTDRYVDYTAHVFLDDDRLLLSCCDYVDGNGFRNGRIVVLDLTKGNKAFQHILSFRVPLAADGFSLVDMVIARNCPSTHSSKNVAFQTSQVTAAIAIRCVYQEQTLGLTQDILIFTPSGIFSSLCDKFVSPQTTSVDWNLWGPKNTRAFDNTDLTYFVLFGSHFLLVQDHSVMLYDLNHRGALSNITLSLTNCVGEDDNPTELSLATSFTSPTTIQSQMLKEELITSLPYRVLSTGLTDEKGIEMVISEDNIAINNNDEMFIIYSI</sequence>
<dbReference type="CDD" id="cd09917">
    <property type="entry name" value="F-box_SF"/>
    <property type="match status" value="1"/>
</dbReference>
<dbReference type="Gene3D" id="1.20.1280.50">
    <property type="match status" value="1"/>
</dbReference>
<keyword evidence="3" id="KW-1185">Reference proteome</keyword>
<dbReference type="Pfam" id="PF12937">
    <property type="entry name" value="F-box-like"/>
    <property type="match status" value="1"/>
</dbReference>
<reference evidence="2 3" key="1">
    <citation type="submission" date="2022-09" db="EMBL/GenBank/DDBJ databases">
        <authorList>
            <person name="Palmer J.M."/>
        </authorList>
    </citation>
    <scope>NUCLEOTIDE SEQUENCE [LARGE SCALE GENOMIC DNA]</scope>
    <source>
        <strain evidence="2 3">DSM 7382</strain>
    </source>
</reference>
<accession>A0AAW0FG50</accession>
<dbReference type="PROSITE" id="PS50181">
    <property type="entry name" value="FBOX"/>
    <property type="match status" value="1"/>
</dbReference>
<feature type="domain" description="F-box" evidence="1">
    <location>
        <begin position="1"/>
        <end position="46"/>
    </location>
</feature>
<name>A0AAW0FG50_9APHY</name>
<evidence type="ECO:0000313" key="2">
    <source>
        <dbReference type="EMBL" id="KAK7679978.1"/>
    </source>
</evidence>
<dbReference type="Proteomes" id="UP001385951">
    <property type="component" value="Unassembled WGS sequence"/>
</dbReference>
<dbReference type="SMART" id="SM00256">
    <property type="entry name" value="FBOX"/>
    <property type="match status" value="1"/>
</dbReference>
<proteinExistence type="predicted"/>
<evidence type="ECO:0000259" key="1">
    <source>
        <dbReference type="PROSITE" id="PS50181"/>
    </source>
</evidence>
<dbReference type="AlphaFoldDB" id="A0AAW0FG50"/>
<gene>
    <name evidence="2" type="ORF">QCA50_016924</name>
</gene>
<dbReference type="InterPro" id="IPR036047">
    <property type="entry name" value="F-box-like_dom_sf"/>
</dbReference>
<dbReference type="InterPro" id="IPR001810">
    <property type="entry name" value="F-box_dom"/>
</dbReference>
<evidence type="ECO:0000313" key="3">
    <source>
        <dbReference type="Proteomes" id="UP001385951"/>
    </source>
</evidence>
<organism evidence="2 3">
    <name type="scientific">Cerrena zonata</name>
    <dbReference type="NCBI Taxonomy" id="2478898"/>
    <lineage>
        <taxon>Eukaryota</taxon>
        <taxon>Fungi</taxon>
        <taxon>Dikarya</taxon>
        <taxon>Basidiomycota</taxon>
        <taxon>Agaricomycotina</taxon>
        <taxon>Agaricomycetes</taxon>
        <taxon>Polyporales</taxon>
        <taxon>Cerrenaceae</taxon>
        <taxon>Cerrena</taxon>
    </lineage>
</organism>
<dbReference type="EMBL" id="JASBNA010000053">
    <property type="protein sequence ID" value="KAK7679978.1"/>
    <property type="molecule type" value="Genomic_DNA"/>
</dbReference>
<protein>
    <recommendedName>
        <fullName evidence="1">F-box domain-containing protein</fullName>
    </recommendedName>
</protein>